<gene>
    <name evidence="1" type="ORF">DW084_16390</name>
</gene>
<comment type="caution">
    <text evidence="1">The sequence shown here is derived from an EMBL/GenBank/DDBJ whole genome shotgun (WGS) entry which is preliminary data.</text>
</comment>
<evidence type="ECO:0000313" key="2">
    <source>
        <dbReference type="Proteomes" id="UP000286288"/>
    </source>
</evidence>
<protein>
    <submittedName>
        <fullName evidence="1">Uncharacterized protein</fullName>
    </submittedName>
</protein>
<dbReference type="AlphaFoldDB" id="A0A415ENL5"/>
<name>A0A415ENL5_ENTCA</name>
<sequence length="86" mass="10380">MRARCDHCKKEFEVTVPSRYTFVHETEGQVERTYFCCSKCGKQFTICCKNHAVFCLEKERQKLMSEKVTQQTQRRIDRREQQIQLN</sequence>
<organism evidence="1 2">
    <name type="scientific">Enterococcus casseliflavus</name>
    <name type="common">Enterococcus flavescens</name>
    <dbReference type="NCBI Taxonomy" id="37734"/>
    <lineage>
        <taxon>Bacteria</taxon>
        <taxon>Bacillati</taxon>
        <taxon>Bacillota</taxon>
        <taxon>Bacilli</taxon>
        <taxon>Lactobacillales</taxon>
        <taxon>Enterococcaceae</taxon>
        <taxon>Enterococcus</taxon>
    </lineage>
</organism>
<evidence type="ECO:0000313" key="1">
    <source>
        <dbReference type="EMBL" id="RHK04278.1"/>
    </source>
</evidence>
<dbReference type="EMBL" id="QRMZ01000029">
    <property type="protein sequence ID" value="RHK04278.1"/>
    <property type="molecule type" value="Genomic_DNA"/>
</dbReference>
<proteinExistence type="predicted"/>
<dbReference type="Proteomes" id="UP000286288">
    <property type="component" value="Unassembled WGS sequence"/>
</dbReference>
<accession>A0A415ENL5</accession>
<reference evidence="1 2" key="1">
    <citation type="submission" date="2018-08" db="EMBL/GenBank/DDBJ databases">
        <title>A genome reference for cultivated species of the human gut microbiota.</title>
        <authorList>
            <person name="Zou Y."/>
            <person name="Xue W."/>
            <person name="Luo G."/>
        </authorList>
    </citation>
    <scope>NUCLEOTIDE SEQUENCE [LARGE SCALE GENOMIC DNA]</scope>
    <source>
        <strain evidence="1 2">AF48-16</strain>
    </source>
</reference>